<evidence type="ECO:0000313" key="2">
    <source>
        <dbReference type="EMBL" id="PWK09577.1"/>
    </source>
</evidence>
<sequence>MNVWLSIVKKELRMQRGVALVILAALVLVSSLGMWFAFTKNEVASGLFLLIPLALHVFFLPLYMLNSIQKEWKHTSTTFLQMPISGWKLLSAKLVSGLLYFLISFTILFVVCGIAFRVGPDADFWQRVQWEFGAADGENLMVFSQYASLTTQAYLYLLGALLYANLSLVAFTTLFSVVVQWVRNTIRKAAGLITFLVCVGFIWLLLLIADTTVYDKLTRWGQISFSTHGISLGHIYTGAVLIDLLLTVALFLFSGWLIDRKVEV</sequence>
<feature type="transmembrane region" description="Helical" evidence="1">
    <location>
        <begin position="98"/>
        <end position="118"/>
    </location>
</feature>
<feature type="transmembrane region" description="Helical" evidence="1">
    <location>
        <begin position="44"/>
        <end position="65"/>
    </location>
</feature>
<dbReference type="OrthoDB" id="1786466at2"/>
<name>A0A316D6B3_9BACL</name>
<evidence type="ECO:0008006" key="4">
    <source>
        <dbReference type="Google" id="ProtNLM"/>
    </source>
</evidence>
<feature type="transmembrane region" description="Helical" evidence="1">
    <location>
        <begin position="153"/>
        <end position="177"/>
    </location>
</feature>
<keyword evidence="1" id="KW-0812">Transmembrane</keyword>
<feature type="transmembrane region" description="Helical" evidence="1">
    <location>
        <begin position="18"/>
        <end position="38"/>
    </location>
</feature>
<gene>
    <name evidence="2" type="ORF">C7459_11311</name>
</gene>
<comment type="caution">
    <text evidence="2">The sequence shown here is derived from an EMBL/GenBank/DDBJ whole genome shotgun (WGS) entry which is preliminary data.</text>
</comment>
<accession>A0A316D6B3</accession>
<evidence type="ECO:0000256" key="1">
    <source>
        <dbReference type="SAM" id="Phobius"/>
    </source>
</evidence>
<feature type="transmembrane region" description="Helical" evidence="1">
    <location>
        <begin position="235"/>
        <end position="258"/>
    </location>
</feature>
<protein>
    <recommendedName>
        <fullName evidence="4">ABC-2 family transporter</fullName>
    </recommendedName>
</protein>
<evidence type="ECO:0000313" key="3">
    <source>
        <dbReference type="Proteomes" id="UP000245634"/>
    </source>
</evidence>
<dbReference type="EMBL" id="QGGL01000013">
    <property type="protein sequence ID" value="PWK09577.1"/>
    <property type="molecule type" value="Genomic_DNA"/>
</dbReference>
<dbReference type="RefSeq" id="WP_109690091.1">
    <property type="nucleotide sequence ID" value="NZ_QGGL01000013.1"/>
</dbReference>
<keyword evidence="1" id="KW-0472">Membrane</keyword>
<dbReference type="AlphaFoldDB" id="A0A316D6B3"/>
<keyword evidence="3" id="KW-1185">Reference proteome</keyword>
<dbReference type="Proteomes" id="UP000245634">
    <property type="component" value="Unassembled WGS sequence"/>
</dbReference>
<keyword evidence="1" id="KW-1133">Transmembrane helix</keyword>
<reference evidence="2 3" key="1">
    <citation type="submission" date="2018-05" db="EMBL/GenBank/DDBJ databases">
        <title>Genomic Encyclopedia of Type Strains, Phase IV (KMG-IV): sequencing the most valuable type-strain genomes for metagenomic binning, comparative biology and taxonomic classification.</title>
        <authorList>
            <person name="Goeker M."/>
        </authorList>
    </citation>
    <scope>NUCLEOTIDE SEQUENCE [LARGE SCALE GENOMIC DNA]</scope>
    <source>
        <strain evidence="2 3">DSM 18773</strain>
    </source>
</reference>
<proteinExistence type="predicted"/>
<organism evidence="2 3">
    <name type="scientific">Tumebacillus permanentifrigoris</name>
    <dbReference type="NCBI Taxonomy" id="378543"/>
    <lineage>
        <taxon>Bacteria</taxon>
        <taxon>Bacillati</taxon>
        <taxon>Bacillota</taxon>
        <taxon>Bacilli</taxon>
        <taxon>Bacillales</taxon>
        <taxon>Alicyclobacillaceae</taxon>
        <taxon>Tumebacillus</taxon>
    </lineage>
</organism>
<feature type="transmembrane region" description="Helical" evidence="1">
    <location>
        <begin position="189"/>
        <end position="209"/>
    </location>
</feature>